<dbReference type="RefSeq" id="WP_189611111.1">
    <property type="nucleotide sequence ID" value="NZ_BMXR01000009.1"/>
</dbReference>
<evidence type="ECO:0000313" key="8">
    <source>
        <dbReference type="EMBL" id="GGX64373.1"/>
    </source>
</evidence>
<dbReference type="InterPro" id="IPR041725">
    <property type="entry name" value="L-asparaginase_I"/>
</dbReference>
<dbReference type="Pfam" id="PF17763">
    <property type="entry name" value="Asparaginase_C"/>
    <property type="match status" value="1"/>
</dbReference>
<feature type="domain" description="L-asparaginase N-terminal" evidence="6">
    <location>
        <begin position="6"/>
        <end position="171"/>
    </location>
</feature>
<reference evidence="8" key="1">
    <citation type="journal article" date="2014" name="Int. J. Syst. Evol. Microbiol.">
        <title>Complete genome sequence of Corynebacterium casei LMG S-19264T (=DSM 44701T), isolated from a smear-ripened cheese.</title>
        <authorList>
            <consortium name="US DOE Joint Genome Institute (JGI-PGF)"/>
            <person name="Walter F."/>
            <person name="Albersmeier A."/>
            <person name="Kalinowski J."/>
            <person name="Ruckert C."/>
        </authorList>
    </citation>
    <scope>NUCLEOTIDE SEQUENCE</scope>
    <source>
        <strain evidence="8">KCTC 22169</strain>
    </source>
</reference>
<evidence type="ECO:0000256" key="5">
    <source>
        <dbReference type="PROSITE-ProRule" id="PRU10100"/>
    </source>
</evidence>
<dbReference type="PIRSF" id="PIRSF500176">
    <property type="entry name" value="L_ASNase"/>
    <property type="match status" value="1"/>
</dbReference>
<comment type="caution">
    <text evidence="8">The sequence shown here is derived from an EMBL/GenBank/DDBJ whole genome shotgun (WGS) entry which is preliminary data.</text>
</comment>
<dbReference type="InterPro" id="IPR037152">
    <property type="entry name" value="L-asparaginase_N_sf"/>
</dbReference>
<dbReference type="Proteomes" id="UP000626148">
    <property type="component" value="Unassembled WGS sequence"/>
</dbReference>
<dbReference type="InterPro" id="IPR027475">
    <property type="entry name" value="Asparaginase/glutaminase_AS2"/>
</dbReference>
<dbReference type="InterPro" id="IPR006034">
    <property type="entry name" value="Asparaginase/glutaminase-like"/>
</dbReference>
<evidence type="ECO:0000259" key="6">
    <source>
        <dbReference type="Pfam" id="PF00710"/>
    </source>
</evidence>
<dbReference type="SFLD" id="SFLDS00057">
    <property type="entry name" value="Glutaminase/Asparaginase"/>
    <property type="match status" value="1"/>
</dbReference>
<reference evidence="8" key="2">
    <citation type="submission" date="2020-09" db="EMBL/GenBank/DDBJ databases">
        <authorList>
            <person name="Sun Q."/>
            <person name="Kim S."/>
        </authorList>
    </citation>
    <scope>NUCLEOTIDE SEQUENCE</scope>
    <source>
        <strain evidence="8">KCTC 22169</strain>
    </source>
</reference>
<evidence type="ECO:0000256" key="2">
    <source>
        <dbReference type="PIRSR" id="PIRSR001220-1"/>
    </source>
</evidence>
<dbReference type="InterPro" id="IPR036152">
    <property type="entry name" value="Asp/glu_Ase-like_sf"/>
</dbReference>
<feature type="active site" evidence="4">
    <location>
        <position position="12"/>
    </location>
</feature>
<dbReference type="PRINTS" id="PR00139">
    <property type="entry name" value="ASNGLNASE"/>
</dbReference>
<comment type="similarity">
    <text evidence="1">Belongs to the asparaginase 1 family.</text>
</comment>
<dbReference type="GO" id="GO:0005829">
    <property type="term" value="C:cytosol"/>
    <property type="evidence" value="ECO:0007669"/>
    <property type="project" value="TreeGrafter"/>
</dbReference>
<feature type="active site" evidence="5">
    <location>
        <position position="87"/>
    </location>
</feature>
<dbReference type="GO" id="GO:0004067">
    <property type="term" value="F:asparaginase activity"/>
    <property type="evidence" value="ECO:0007669"/>
    <property type="project" value="UniProtKB-UniRule"/>
</dbReference>
<feature type="domain" description="Asparaginase/glutaminase C-terminal" evidence="7">
    <location>
        <begin position="202"/>
        <end position="309"/>
    </location>
</feature>
<evidence type="ECO:0000313" key="9">
    <source>
        <dbReference type="Proteomes" id="UP000626148"/>
    </source>
</evidence>
<dbReference type="CDD" id="cd08963">
    <property type="entry name" value="L-asparaginase_I"/>
    <property type="match status" value="1"/>
</dbReference>
<keyword evidence="9" id="KW-1185">Reference proteome</keyword>
<accession>A0A918NFU4</accession>
<dbReference type="PROSITE" id="PS51732">
    <property type="entry name" value="ASN_GLN_ASE_3"/>
    <property type="match status" value="1"/>
</dbReference>
<proteinExistence type="inferred from homology"/>
<name>A0A918NFU4_9GAMM</name>
<dbReference type="PANTHER" id="PTHR11707:SF28">
    <property type="entry name" value="60 KDA LYSOPHOSPHOLIPASE"/>
    <property type="match status" value="1"/>
</dbReference>
<feature type="active site" description="O-isoaspartyl threonine intermediate" evidence="2">
    <location>
        <position position="12"/>
    </location>
</feature>
<sequence length="323" mass="35161">MAHYRIINTGGTIGMAATDQGLAPQPGLLREQLTGHPDLAGWREHDLSWDEWEPLIDSSDIRPGHWYRLRDDILASDADAFLIIHGTDTLAYTAAALSFLLAGSGKTVILTGSMTPLSQPDNDGIPNLNTALDALTAKRPEVCVAFSGRVLPASRITKADTTADDAFLTPNWSESLWDQAPGAPETPLGKQWRPAAIGLQILFPGMPMDGLMSMVERNYRALVLNTYGSGNLMNDDAMRRILGRAHDQGIPVFVRSQCLHGEVHLGQYAASSLLTEIGAVSCGGMPLEAVLTKLQVLCSEYDRADQIVEGFKRPWAREWQSLA</sequence>
<dbReference type="PROSITE" id="PS00917">
    <property type="entry name" value="ASN_GLN_ASE_2"/>
    <property type="match status" value="1"/>
</dbReference>
<dbReference type="Gene3D" id="3.40.50.40">
    <property type="match status" value="1"/>
</dbReference>
<feature type="binding site" evidence="3">
    <location>
        <begin position="87"/>
        <end position="88"/>
    </location>
    <ligand>
        <name>substrate</name>
    </ligand>
</feature>
<dbReference type="AlphaFoldDB" id="A0A918NFU4"/>
<dbReference type="Pfam" id="PF00710">
    <property type="entry name" value="Asparaginase"/>
    <property type="match status" value="1"/>
</dbReference>
<dbReference type="SMART" id="SM00870">
    <property type="entry name" value="Asparaginase"/>
    <property type="match status" value="1"/>
</dbReference>
<feature type="binding site" evidence="3">
    <location>
        <position position="58"/>
    </location>
    <ligand>
        <name>substrate</name>
    </ligand>
</feature>
<evidence type="ECO:0000256" key="3">
    <source>
        <dbReference type="PIRSR" id="PIRSR001220-2"/>
    </source>
</evidence>
<evidence type="ECO:0000256" key="1">
    <source>
        <dbReference type="ARBA" id="ARBA00010518"/>
    </source>
</evidence>
<dbReference type="GO" id="GO:0006520">
    <property type="term" value="P:amino acid metabolic process"/>
    <property type="evidence" value="ECO:0007669"/>
    <property type="project" value="InterPro"/>
</dbReference>
<evidence type="ECO:0000259" key="7">
    <source>
        <dbReference type="Pfam" id="PF17763"/>
    </source>
</evidence>
<dbReference type="InterPro" id="IPR040919">
    <property type="entry name" value="Asparaginase_C"/>
</dbReference>
<dbReference type="SUPFAM" id="SSF53774">
    <property type="entry name" value="Glutaminase/Asparaginase"/>
    <property type="match status" value="1"/>
</dbReference>
<gene>
    <name evidence="8" type="primary">ansA</name>
    <name evidence="8" type="ORF">GCM10007392_35160</name>
</gene>
<protein>
    <submittedName>
        <fullName evidence="8">L-asparaginase 1</fullName>
    </submittedName>
</protein>
<dbReference type="PROSITE" id="PS00144">
    <property type="entry name" value="ASN_GLN_ASE_1"/>
    <property type="match status" value="1"/>
</dbReference>
<dbReference type="InterPro" id="IPR027474">
    <property type="entry name" value="L-asparaginase_N"/>
</dbReference>
<dbReference type="EMBL" id="BMXR01000009">
    <property type="protein sequence ID" value="GGX64373.1"/>
    <property type="molecule type" value="Genomic_DNA"/>
</dbReference>
<dbReference type="InterPro" id="IPR020827">
    <property type="entry name" value="Asparaginase/glutaminase_AS1"/>
</dbReference>
<dbReference type="Gene3D" id="3.40.50.1170">
    <property type="entry name" value="L-asparaginase, N-terminal domain"/>
    <property type="match status" value="1"/>
</dbReference>
<dbReference type="InterPro" id="IPR027473">
    <property type="entry name" value="L-asparaginase_C"/>
</dbReference>
<evidence type="ECO:0000256" key="4">
    <source>
        <dbReference type="PROSITE-ProRule" id="PRU10099"/>
    </source>
</evidence>
<dbReference type="PIRSF" id="PIRSF001220">
    <property type="entry name" value="L-ASNase_gatD"/>
    <property type="match status" value="1"/>
</dbReference>
<dbReference type="PANTHER" id="PTHR11707">
    <property type="entry name" value="L-ASPARAGINASE"/>
    <property type="match status" value="1"/>
</dbReference>
<organism evidence="8 9">
    <name type="scientific">Saccharospirillum salsuginis</name>
    <dbReference type="NCBI Taxonomy" id="418750"/>
    <lineage>
        <taxon>Bacteria</taxon>
        <taxon>Pseudomonadati</taxon>
        <taxon>Pseudomonadota</taxon>
        <taxon>Gammaproteobacteria</taxon>
        <taxon>Oceanospirillales</taxon>
        <taxon>Saccharospirillaceae</taxon>
        <taxon>Saccharospirillum</taxon>
    </lineage>
</organism>